<dbReference type="OrthoDB" id="8196283at2759"/>
<dbReference type="SUPFAM" id="SSF52540">
    <property type="entry name" value="P-loop containing nucleoside triphosphate hydrolases"/>
    <property type="match status" value="2"/>
</dbReference>
<dbReference type="Gene3D" id="3.40.50.300">
    <property type="entry name" value="P-loop containing nucleotide triphosphate hydrolases"/>
    <property type="match status" value="1"/>
</dbReference>
<dbReference type="Pfam" id="PF05970">
    <property type="entry name" value="PIF1"/>
    <property type="match status" value="1"/>
</dbReference>
<dbReference type="Pfam" id="PF20209">
    <property type="entry name" value="DUF6570"/>
    <property type="match status" value="1"/>
</dbReference>
<feature type="domain" description="Helitron helicase-like" evidence="4">
    <location>
        <begin position="717"/>
        <end position="848"/>
    </location>
</feature>
<keyword evidence="1" id="KW-0347">Helicase</keyword>
<feature type="compositionally biased region" description="Basic and acidic residues" evidence="2">
    <location>
        <begin position="167"/>
        <end position="180"/>
    </location>
</feature>
<dbReference type="InterPro" id="IPR049163">
    <property type="entry name" value="Pif1-like_2B_dom"/>
</dbReference>
<dbReference type="InterPro" id="IPR051055">
    <property type="entry name" value="PIF1_helicase"/>
</dbReference>
<dbReference type="Pfam" id="PF14214">
    <property type="entry name" value="Helitron_like_N"/>
    <property type="match status" value="1"/>
</dbReference>
<comment type="cofactor">
    <cofactor evidence="1">
        <name>Mg(2+)</name>
        <dbReference type="ChEBI" id="CHEBI:18420"/>
    </cofactor>
</comment>
<dbReference type="GeneID" id="100888299"/>
<feature type="compositionally biased region" description="Polar residues" evidence="2">
    <location>
        <begin position="237"/>
        <end position="247"/>
    </location>
</feature>
<dbReference type="CDD" id="cd18809">
    <property type="entry name" value="SF1_C_RecD"/>
    <property type="match status" value="1"/>
</dbReference>
<keyword evidence="1" id="KW-0227">DNA damage</keyword>
<feature type="compositionally biased region" description="Polar residues" evidence="2">
    <location>
        <begin position="1291"/>
        <end position="1302"/>
    </location>
</feature>
<dbReference type="InterPro" id="IPR025476">
    <property type="entry name" value="Helitron_helicase-like"/>
</dbReference>
<feature type="region of interest" description="Disordered" evidence="2">
    <location>
        <begin position="1"/>
        <end position="48"/>
    </location>
</feature>
<dbReference type="GO" id="GO:0006281">
    <property type="term" value="P:DNA repair"/>
    <property type="evidence" value="ECO:0007669"/>
    <property type="project" value="UniProtKB-KW"/>
</dbReference>
<feature type="region of interest" description="Disordered" evidence="2">
    <location>
        <begin position="131"/>
        <end position="264"/>
    </location>
</feature>
<feature type="region of interest" description="Disordered" evidence="2">
    <location>
        <begin position="536"/>
        <end position="575"/>
    </location>
</feature>
<keyword evidence="1" id="KW-0067">ATP-binding</keyword>
<reference evidence="8" key="1">
    <citation type="submission" date="2015-02" db="EMBL/GenBank/DDBJ databases">
        <title>Genome sequencing for Strongylocentrotus purpuratus.</title>
        <authorList>
            <person name="Murali S."/>
            <person name="Liu Y."/>
            <person name="Vee V."/>
            <person name="English A."/>
            <person name="Wang M."/>
            <person name="Skinner E."/>
            <person name="Han Y."/>
            <person name="Muzny D.M."/>
            <person name="Worley K.C."/>
            <person name="Gibbs R.A."/>
        </authorList>
    </citation>
    <scope>NUCLEOTIDE SEQUENCE</scope>
</reference>
<feature type="compositionally biased region" description="Basic and acidic residues" evidence="2">
    <location>
        <begin position="88"/>
        <end position="97"/>
    </location>
</feature>
<keyword evidence="1" id="KW-0378">Hydrolase</keyword>
<dbReference type="InParanoid" id="A0A7M7HNM0"/>
<dbReference type="InterPro" id="IPR010285">
    <property type="entry name" value="DNA_helicase_pif1-like_DEAD"/>
</dbReference>
<evidence type="ECO:0000313" key="8">
    <source>
        <dbReference type="Proteomes" id="UP000007110"/>
    </source>
</evidence>
<feature type="compositionally biased region" description="Basic and acidic residues" evidence="2">
    <location>
        <begin position="196"/>
        <end position="207"/>
    </location>
</feature>
<feature type="compositionally biased region" description="Basic and acidic residues" evidence="2">
    <location>
        <begin position="34"/>
        <end position="45"/>
    </location>
</feature>
<dbReference type="InterPro" id="IPR046700">
    <property type="entry name" value="DUF6570"/>
</dbReference>
<evidence type="ECO:0000259" key="5">
    <source>
        <dbReference type="Pfam" id="PF20209"/>
    </source>
</evidence>
<sequence>METPAGVKEREAEKERKRIASLRQKIRMESPAGVKERKAEKERKQKASLRKKLIMETPAEVKEREAEKERKRIASLRKKMRTKTPAGVKEREAEKERKRIASLRKKLIMETPAGVKEREAEKERKRIASLRQKIRTESPAGVKERKAEKERKQKASLRKKLIMETPAEVKEREAEKERKRIASLRKKMRTNTPAGVKEREAEKERKRIASLRNKIRTKSPAWVKERKAEKERKQKASLRNNQSNEVKQQNDEKERRKKLLHRRSLPDEVKEVQIEADRLRKQSVRKRTTRHEKRTLQVNDNIRKKQARHPSTIEKIVSTFLMHKNEAPVYVCTSCHRQMYRQSVFSFRQSSYKASINFLEKCTTKYTSFAGLEWICKTCNNYLKKEKVPPQCVSNKLEVADVPDELKDLTELEARLLAQRYPFMKILALPRGKQAGIKGAVVNVPVIAEKVCKSLPRTPSQAGIIPLKLKRKIQYKSHVAYQNIRPGMVQTALGKLKTINKFYLATVENSEWEEQCLNEDPEIWKELTEAVTDKNIGDTEIRDLDEGRSRPAGENDDKNQNEEIDMDEETDPRDRLRGIKYDTCVQPTDPTMSSDSIYSIAPGEGRKPISIMMDEHCEEQAFPTLFPTGQFGFQVNRCTKLSAKKYFNARLLNKDSRFARNVEYLFFAQFITEYKQVMDNISVALRKARISTDDGERVTAGLIKDPQRLNRIIFNDKAYNMLQTVRGSPPYWQSVMFKILAGVKQLGLFTWFLTLSAADLRWTDTLQAIALQQGQRLSDDDITNMSWEDKCKLLGSNPVTAARHFDHRLQCLFRDVILSDVNPLGKVKNYMYRIEFQQRGSPHAHCVLWVDQAPRHDDTEENVTEFIDQYVTCELPSDDDDELMHTLVSTLQRHSHSASCRKTGKSCRFHYPRPMASKTVVADTPSDEDPKEKQRIVKSSTEILNKVRDALEVECSDKSTVQELLHQVNISEIDYNKALGVNLKGKSIVYRRQPQEVNINSYNPVVLKAWQANMDLQFVCNPYACIHYIISYVTKDEREMGQALKEVSKSYKDSDIKHRMKEVASCFLNAREVSAQEAVYRVLGLPLHRSTFQTVFIQTDLPENRVVFLKPKSILENLDEESEDVYAQTMPQKYAHRPLILEQMTLAEFISWYVSSYNTVQEEPQESAEFHPDLLESSAAKATPIKLLDGKGYMMKRKKPRIIRYHKFNETQEEEKYCHHMLMLYHPWRREELDLKNGHGTYAEHYHSISQDILSKRSSLESFTEIIEHAIEEHEQLGPPEHAWDTLDTAAQQENAESQTDPPQDHPDHSFLQPSSDQTVTDVQESCIGTTIPLAIEHRPNYLSDEQYRNSVLTLNTGQYKVFSYINNWCVDLVKSRKTHVDLQPVQLCVTGGAGTGKSHLISTIYQMAIRTLKHEGSNPEAVRVLLTAPTGTAAFNIQASTLHSTFLLPLGQTKVYKKLSDQKRNTLRCKLADLDILIIDEISMVGCDLLMTVDQRLREIKGVNKIFGGISVLAFGDLYQLAPVCQKFVFEDAADLFARLAGSLWQDNFQFAELDEIMRQKDDRAFAELLNRIREGEQTQEDMTTLEQCIISPSDDNYPSDALHVFATNARVNEYNTEKLSKVEGPIRQCVAVDKKPSCLKSHVTSTDARFTGGLPHVLELKVGSRVMLTRNMDVTDGLVNGALGTVVDFVECNPPASNPKAVLIQFDNPTVGSALRSSIHYGTSQHTTAVPIQRIDVKFSISAKKQGLEVTRCQFPLRLCWATTIHKVQGLTVTDIVVSMKSRFADGQCYVALSRVPKRSGLHLLDLHESKIRASTAVKAEMERMRTDMLLQTTYDDISAALTDRSQPVLIAVQNVRSLPAHHEDLKKMPGLENCIAISITETWLTSKHRQSNFDLQNFDQLRKDRFSSNPGGGLCMFIRSSSTYNLHAMECYMPQLEIQSAIIKPLTHPPFLLVNVYRNPKSSMNQFTKAFCHLLELADATRLPSFIVGDFNINLLTSKHSHAVQRQMQCCSFHQDVKKPTHISGSLLDHVYSNTPTNIWQSATHYSDHDVIWILASF</sequence>
<dbReference type="EnsemblMetazoa" id="XM_011672708">
    <property type="protein sequence ID" value="XP_011671010"/>
    <property type="gene ID" value="LOC100888299"/>
</dbReference>
<dbReference type="PANTHER" id="PTHR47642">
    <property type="entry name" value="ATP-DEPENDENT DNA HELICASE"/>
    <property type="match status" value="1"/>
</dbReference>
<accession>A0A7M7HNM0</accession>
<feature type="region of interest" description="Disordered" evidence="2">
    <location>
        <begin position="76"/>
        <end position="97"/>
    </location>
</feature>
<dbReference type="PANTHER" id="PTHR47642:SF8">
    <property type="entry name" value="ATP-DEPENDENT DNA HELICASE"/>
    <property type="match status" value="1"/>
</dbReference>
<dbReference type="OMA" id="LIMETPA"/>
<dbReference type="InterPro" id="IPR036691">
    <property type="entry name" value="Endo/exonu/phosph_ase_sf"/>
</dbReference>
<dbReference type="GO" id="GO:0043139">
    <property type="term" value="F:5'-3' DNA helicase activity"/>
    <property type="evidence" value="ECO:0007669"/>
    <property type="project" value="UniProtKB-EC"/>
</dbReference>
<dbReference type="GO" id="GO:0006310">
    <property type="term" value="P:DNA recombination"/>
    <property type="evidence" value="ECO:0007669"/>
    <property type="project" value="UniProtKB-KW"/>
</dbReference>
<dbReference type="GO" id="GO:0000723">
    <property type="term" value="P:telomere maintenance"/>
    <property type="evidence" value="ECO:0007669"/>
    <property type="project" value="InterPro"/>
</dbReference>
<feature type="compositionally biased region" description="Acidic residues" evidence="2">
    <location>
        <begin position="562"/>
        <end position="571"/>
    </location>
</feature>
<dbReference type="InterPro" id="IPR027417">
    <property type="entry name" value="P-loop_NTPase"/>
</dbReference>
<dbReference type="GO" id="GO:0005524">
    <property type="term" value="F:ATP binding"/>
    <property type="evidence" value="ECO:0007669"/>
    <property type="project" value="UniProtKB-KW"/>
</dbReference>
<feature type="compositionally biased region" description="Basic residues" evidence="2">
    <location>
        <begin position="208"/>
        <end position="217"/>
    </location>
</feature>
<dbReference type="Proteomes" id="UP000007110">
    <property type="component" value="Unassembled WGS sequence"/>
</dbReference>
<keyword evidence="8" id="KW-1185">Reference proteome</keyword>
<comment type="catalytic activity">
    <reaction evidence="1">
        <text>ATP + H2O = ADP + phosphate + H(+)</text>
        <dbReference type="Rhea" id="RHEA:13065"/>
        <dbReference type="ChEBI" id="CHEBI:15377"/>
        <dbReference type="ChEBI" id="CHEBI:15378"/>
        <dbReference type="ChEBI" id="CHEBI:30616"/>
        <dbReference type="ChEBI" id="CHEBI:43474"/>
        <dbReference type="ChEBI" id="CHEBI:456216"/>
        <dbReference type="EC" id="5.6.2.3"/>
    </reaction>
</comment>
<evidence type="ECO:0000313" key="7">
    <source>
        <dbReference type="EnsemblMetazoa" id="XP_011671010"/>
    </source>
</evidence>
<evidence type="ECO:0000256" key="1">
    <source>
        <dbReference type="RuleBase" id="RU363044"/>
    </source>
</evidence>
<feature type="region of interest" description="Disordered" evidence="2">
    <location>
        <begin position="1291"/>
        <end position="1317"/>
    </location>
</feature>
<proteinExistence type="inferred from homology"/>
<feature type="compositionally biased region" description="Basic and acidic residues" evidence="2">
    <location>
        <begin position="536"/>
        <end position="561"/>
    </location>
</feature>
<feature type="domain" description="DNA helicase Pif1-like DEAD-box helicase" evidence="3">
    <location>
        <begin position="1384"/>
        <end position="1583"/>
    </location>
</feature>
<keyword evidence="1" id="KW-0547">Nucleotide-binding</keyword>
<dbReference type="Gene3D" id="3.60.10.10">
    <property type="entry name" value="Endonuclease/exonuclease/phosphatase"/>
    <property type="match status" value="1"/>
</dbReference>
<dbReference type="EC" id="5.6.2.3" evidence="1"/>
<feature type="domain" description="DUF6570" evidence="5">
    <location>
        <begin position="385"/>
        <end position="506"/>
    </location>
</feature>
<evidence type="ECO:0000259" key="4">
    <source>
        <dbReference type="Pfam" id="PF14214"/>
    </source>
</evidence>
<feature type="compositionally biased region" description="Basic and acidic residues" evidence="2">
    <location>
        <begin position="142"/>
        <end position="153"/>
    </location>
</feature>
<dbReference type="GO" id="GO:0016787">
    <property type="term" value="F:hydrolase activity"/>
    <property type="evidence" value="ECO:0007669"/>
    <property type="project" value="UniProtKB-KW"/>
</dbReference>
<name>A0A7M7HNM0_STRPU</name>
<comment type="similarity">
    <text evidence="1">Belongs to the helicase family.</text>
</comment>
<dbReference type="SUPFAM" id="SSF56219">
    <property type="entry name" value="DNase I-like"/>
    <property type="match status" value="1"/>
</dbReference>
<keyword evidence="1" id="KW-0234">DNA repair</keyword>
<feature type="compositionally biased region" description="Basic and acidic residues" evidence="2">
    <location>
        <begin position="223"/>
        <end position="234"/>
    </location>
</feature>
<dbReference type="KEGG" id="spu:100888299"/>
<organism evidence="7 8">
    <name type="scientific">Strongylocentrotus purpuratus</name>
    <name type="common">Purple sea urchin</name>
    <dbReference type="NCBI Taxonomy" id="7668"/>
    <lineage>
        <taxon>Eukaryota</taxon>
        <taxon>Metazoa</taxon>
        <taxon>Echinodermata</taxon>
        <taxon>Eleutherozoa</taxon>
        <taxon>Echinozoa</taxon>
        <taxon>Echinoidea</taxon>
        <taxon>Euechinoidea</taxon>
        <taxon>Echinacea</taxon>
        <taxon>Camarodonta</taxon>
        <taxon>Echinidea</taxon>
        <taxon>Strongylocentrotidae</taxon>
        <taxon>Strongylocentrotus</taxon>
    </lineage>
</organism>
<evidence type="ECO:0000259" key="3">
    <source>
        <dbReference type="Pfam" id="PF05970"/>
    </source>
</evidence>
<dbReference type="Pfam" id="PF21530">
    <property type="entry name" value="Pif1_2B_dom"/>
    <property type="match status" value="1"/>
</dbReference>
<feature type="compositionally biased region" description="Basic and acidic residues" evidence="2">
    <location>
        <begin position="7"/>
        <end position="18"/>
    </location>
</feature>
<evidence type="ECO:0000256" key="2">
    <source>
        <dbReference type="SAM" id="MobiDB-lite"/>
    </source>
</evidence>
<protein>
    <recommendedName>
        <fullName evidence="1">ATP-dependent DNA helicase</fullName>
        <ecNumber evidence="1">5.6.2.3</ecNumber>
    </recommendedName>
</protein>
<feature type="domain" description="DNA helicase Pif1-like 2B" evidence="6">
    <location>
        <begin position="1657"/>
        <end position="1691"/>
    </location>
</feature>
<reference evidence="7" key="2">
    <citation type="submission" date="2021-01" db="UniProtKB">
        <authorList>
            <consortium name="EnsemblMetazoa"/>
        </authorList>
    </citation>
    <scope>IDENTIFICATION</scope>
</reference>
<evidence type="ECO:0000259" key="6">
    <source>
        <dbReference type="Pfam" id="PF21530"/>
    </source>
</evidence>
<keyword evidence="1" id="KW-0233">DNA recombination</keyword>
<dbReference type="RefSeq" id="XP_011671010.2">
    <property type="nucleotide sequence ID" value="XM_011672708.2"/>
</dbReference>